<dbReference type="EC" id="2.7.1.148" evidence="2 10"/>
<comment type="caution">
    <text evidence="13">The sequence shown here is derived from an EMBL/GenBank/DDBJ whole genome shotgun (WGS) entry which is preliminary data.</text>
</comment>
<dbReference type="Pfam" id="PF08544">
    <property type="entry name" value="GHMP_kinases_C"/>
    <property type="match status" value="1"/>
</dbReference>
<evidence type="ECO:0000256" key="5">
    <source>
        <dbReference type="ARBA" id="ARBA00022741"/>
    </source>
</evidence>
<evidence type="ECO:0000259" key="12">
    <source>
        <dbReference type="Pfam" id="PF08544"/>
    </source>
</evidence>
<proteinExistence type="inferred from homology"/>
<dbReference type="GO" id="GO:0050515">
    <property type="term" value="F:4-(cytidine 5'-diphospho)-2-C-methyl-D-erythritol kinase activity"/>
    <property type="evidence" value="ECO:0007669"/>
    <property type="project" value="UniProtKB-UniRule"/>
</dbReference>
<dbReference type="SUPFAM" id="SSF55060">
    <property type="entry name" value="GHMP Kinase, C-terminal domain"/>
    <property type="match status" value="1"/>
</dbReference>
<dbReference type="PANTHER" id="PTHR43527">
    <property type="entry name" value="4-DIPHOSPHOCYTIDYL-2-C-METHYL-D-ERYTHRITOL KINASE, CHLOROPLASTIC"/>
    <property type="match status" value="1"/>
</dbReference>
<evidence type="ECO:0000259" key="11">
    <source>
        <dbReference type="Pfam" id="PF00288"/>
    </source>
</evidence>
<dbReference type="InterPro" id="IPR020568">
    <property type="entry name" value="Ribosomal_Su5_D2-typ_SF"/>
</dbReference>
<keyword evidence="6 10" id="KW-0418">Kinase</keyword>
<evidence type="ECO:0000313" key="13">
    <source>
        <dbReference type="EMBL" id="MBU3826357.1"/>
    </source>
</evidence>
<keyword evidence="5 10" id="KW-0547">Nucleotide-binding</keyword>
<feature type="active site" evidence="10">
    <location>
        <position position="141"/>
    </location>
</feature>
<evidence type="ECO:0000256" key="1">
    <source>
        <dbReference type="ARBA" id="ARBA00009684"/>
    </source>
</evidence>
<evidence type="ECO:0000256" key="2">
    <source>
        <dbReference type="ARBA" id="ARBA00012052"/>
    </source>
</evidence>
<comment type="function">
    <text evidence="10">Catalyzes the phosphorylation of the position 2 hydroxy group of 4-diphosphocytidyl-2C-methyl-D-erythritol.</text>
</comment>
<evidence type="ECO:0000256" key="6">
    <source>
        <dbReference type="ARBA" id="ARBA00022777"/>
    </source>
</evidence>
<accession>A0A9E2KN43</accession>
<dbReference type="NCBIfam" id="TIGR00154">
    <property type="entry name" value="ispE"/>
    <property type="match status" value="1"/>
</dbReference>
<dbReference type="Pfam" id="PF00288">
    <property type="entry name" value="GHMP_kinases_N"/>
    <property type="match status" value="1"/>
</dbReference>
<dbReference type="PANTHER" id="PTHR43527:SF2">
    <property type="entry name" value="4-DIPHOSPHOCYTIDYL-2-C-METHYL-D-ERYTHRITOL KINASE, CHLOROPLASTIC"/>
    <property type="match status" value="1"/>
</dbReference>
<feature type="active site" evidence="10">
    <location>
        <position position="11"/>
    </location>
</feature>
<dbReference type="PIRSF" id="PIRSF010376">
    <property type="entry name" value="IspE"/>
    <property type="match status" value="1"/>
</dbReference>
<dbReference type="Gene3D" id="3.30.70.890">
    <property type="entry name" value="GHMP kinase, C-terminal domain"/>
    <property type="match status" value="1"/>
</dbReference>
<feature type="domain" description="GHMP kinase C-terminal" evidence="12">
    <location>
        <begin position="198"/>
        <end position="265"/>
    </location>
</feature>
<protein>
    <recommendedName>
        <fullName evidence="3 10">4-diphosphocytidyl-2-C-methyl-D-erythritol kinase</fullName>
        <shortName evidence="10">CMK</shortName>
        <ecNumber evidence="2 10">2.7.1.148</ecNumber>
    </recommendedName>
    <alternativeName>
        <fullName evidence="9 10">4-(cytidine-5'-diphospho)-2-C-methyl-D-erythritol kinase</fullName>
    </alternativeName>
</protein>
<evidence type="ECO:0000256" key="9">
    <source>
        <dbReference type="ARBA" id="ARBA00032554"/>
    </source>
</evidence>
<dbReference type="SUPFAM" id="SSF54211">
    <property type="entry name" value="Ribosomal protein S5 domain 2-like"/>
    <property type="match status" value="1"/>
</dbReference>
<evidence type="ECO:0000256" key="3">
    <source>
        <dbReference type="ARBA" id="ARBA00017473"/>
    </source>
</evidence>
<evidence type="ECO:0000256" key="7">
    <source>
        <dbReference type="ARBA" id="ARBA00022840"/>
    </source>
</evidence>
<dbReference type="EMBL" id="JAHLFG010000028">
    <property type="protein sequence ID" value="MBU3826357.1"/>
    <property type="molecule type" value="Genomic_DNA"/>
</dbReference>
<gene>
    <name evidence="10 13" type="primary">ispE</name>
    <name evidence="13" type="ORF">IAA31_02575</name>
</gene>
<evidence type="ECO:0000256" key="8">
    <source>
        <dbReference type="ARBA" id="ARBA00023229"/>
    </source>
</evidence>
<name>A0A9E2KN43_9GAMM</name>
<dbReference type="AlphaFoldDB" id="A0A9E2KN43"/>
<dbReference type="InterPro" id="IPR004424">
    <property type="entry name" value="IspE"/>
</dbReference>
<comment type="pathway">
    <text evidence="10">Isoprenoid biosynthesis; isopentenyl diphosphate biosynthesis via DXP pathway; isopentenyl diphosphate from 1-deoxy-D-xylulose 5-phosphate: step 3/6.</text>
</comment>
<evidence type="ECO:0000256" key="10">
    <source>
        <dbReference type="HAMAP-Rule" id="MF_00061"/>
    </source>
</evidence>
<comment type="similarity">
    <text evidence="1 10">Belongs to the GHMP kinase family. IspE subfamily.</text>
</comment>
<dbReference type="InterPro" id="IPR013750">
    <property type="entry name" value="GHMP_kinase_C_dom"/>
</dbReference>
<comment type="catalytic activity">
    <reaction evidence="10">
        <text>4-CDP-2-C-methyl-D-erythritol + ATP = 4-CDP-2-C-methyl-D-erythritol 2-phosphate + ADP + H(+)</text>
        <dbReference type="Rhea" id="RHEA:18437"/>
        <dbReference type="ChEBI" id="CHEBI:15378"/>
        <dbReference type="ChEBI" id="CHEBI:30616"/>
        <dbReference type="ChEBI" id="CHEBI:57823"/>
        <dbReference type="ChEBI" id="CHEBI:57919"/>
        <dbReference type="ChEBI" id="CHEBI:456216"/>
        <dbReference type="EC" id="2.7.1.148"/>
    </reaction>
</comment>
<sequence>MSNLTVLAPCKLNLFLYITGKRADGYHNLQTLFTLLDFGDEMSFTLTDRPGELNLKGAFNFPPEHNTIIKGLKLLQARADELHLPIKHGITIEVAKRIPQGGGLGGGSSDAAAALLCANHLWQLNLPLNELAAIGLKVGADVPIFIYGRPAFATGVGEKLTAIDLPERWYIVAAPEHCQVNTAKAFADPLLKRDSKERSLEELMKLPFENDFTLSVAKSHPEIGQLLALLVKYAPAHLSGSGACCFVAFDDETTAQSALQEIAAQHRGPLFLARSLNRSPVHATLLTL</sequence>
<dbReference type="InterPro" id="IPR036554">
    <property type="entry name" value="GHMP_kinase_C_sf"/>
</dbReference>
<dbReference type="Gene3D" id="3.30.230.10">
    <property type="match status" value="1"/>
</dbReference>
<dbReference type="HAMAP" id="MF_00061">
    <property type="entry name" value="IspE"/>
    <property type="match status" value="1"/>
</dbReference>
<dbReference type="GO" id="GO:0016114">
    <property type="term" value="P:terpenoid biosynthetic process"/>
    <property type="evidence" value="ECO:0007669"/>
    <property type="project" value="UniProtKB-UniRule"/>
</dbReference>
<dbReference type="GO" id="GO:0019288">
    <property type="term" value="P:isopentenyl diphosphate biosynthetic process, methylerythritol 4-phosphate pathway"/>
    <property type="evidence" value="ECO:0007669"/>
    <property type="project" value="UniProtKB-UniRule"/>
</dbReference>
<keyword evidence="8 10" id="KW-0414">Isoprene biosynthesis</keyword>
<dbReference type="InterPro" id="IPR014721">
    <property type="entry name" value="Ribsml_uS5_D2-typ_fold_subgr"/>
</dbReference>
<reference evidence="13" key="2">
    <citation type="submission" date="2021-04" db="EMBL/GenBank/DDBJ databases">
        <authorList>
            <person name="Gilroy R."/>
        </authorList>
    </citation>
    <scope>NUCLEOTIDE SEQUENCE</scope>
    <source>
        <strain evidence="13">687</strain>
    </source>
</reference>
<evidence type="ECO:0000256" key="4">
    <source>
        <dbReference type="ARBA" id="ARBA00022679"/>
    </source>
</evidence>
<feature type="domain" description="GHMP kinase N-terminal" evidence="11">
    <location>
        <begin position="66"/>
        <end position="149"/>
    </location>
</feature>
<organism evidence="13 14">
    <name type="scientific">Candidatus Anaerobiospirillum merdipullorum</name>
    <dbReference type="NCBI Taxonomy" id="2838450"/>
    <lineage>
        <taxon>Bacteria</taxon>
        <taxon>Pseudomonadati</taxon>
        <taxon>Pseudomonadota</taxon>
        <taxon>Gammaproteobacteria</taxon>
        <taxon>Aeromonadales</taxon>
        <taxon>Succinivibrionaceae</taxon>
        <taxon>Anaerobiospirillum</taxon>
    </lineage>
</organism>
<dbReference type="InterPro" id="IPR006204">
    <property type="entry name" value="GHMP_kinase_N_dom"/>
</dbReference>
<feature type="binding site" evidence="10">
    <location>
        <begin position="99"/>
        <end position="109"/>
    </location>
    <ligand>
        <name>ATP</name>
        <dbReference type="ChEBI" id="CHEBI:30616"/>
    </ligand>
</feature>
<reference evidence="13" key="1">
    <citation type="journal article" date="2021" name="PeerJ">
        <title>Extensive microbial diversity within the chicken gut microbiome revealed by metagenomics and culture.</title>
        <authorList>
            <person name="Gilroy R."/>
            <person name="Ravi A."/>
            <person name="Getino M."/>
            <person name="Pursley I."/>
            <person name="Horton D.L."/>
            <person name="Alikhan N.F."/>
            <person name="Baker D."/>
            <person name="Gharbi K."/>
            <person name="Hall N."/>
            <person name="Watson M."/>
            <person name="Adriaenssens E.M."/>
            <person name="Foster-Nyarko E."/>
            <person name="Jarju S."/>
            <person name="Secka A."/>
            <person name="Antonio M."/>
            <person name="Oren A."/>
            <person name="Chaudhuri R.R."/>
            <person name="La Ragione R."/>
            <person name="Hildebrand F."/>
            <person name="Pallen M.J."/>
        </authorList>
    </citation>
    <scope>NUCLEOTIDE SEQUENCE</scope>
    <source>
        <strain evidence="13">687</strain>
    </source>
</reference>
<dbReference type="Proteomes" id="UP000824150">
    <property type="component" value="Unassembled WGS sequence"/>
</dbReference>
<keyword evidence="7 10" id="KW-0067">ATP-binding</keyword>
<keyword evidence="4 10" id="KW-0808">Transferase</keyword>
<dbReference type="GO" id="GO:0005524">
    <property type="term" value="F:ATP binding"/>
    <property type="evidence" value="ECO:0007669"/>
    <property type="project" value="UniProtKB-UniRule"/>
</dbReference>
<evidence type="ECO:0000313" key="14">
    <source>
        <dbReference type="Proteomes" id="UP000824150"/>
    </source>
</evidence>